<accession>A0AA39QM73</accession>
<comment type="similarity">
    <text evidence="1">Belongs to the peptidase C14B family.</text>
</comment>
<dbReference type="GO" id="GO:0005737">
    <property type="term" value="C:cytoplasm"/>
    <property type="evidence" value="ECO:0007669"/>
    <property type="project" value="TreeGrafter"/>
</dbReference>
<dbReference type="GO" id="GO:0004197">
    <property type="term" value="F:cysteine-type endopeptidase activity"/>
    <property type="evidence" value="ECO:0007669"/>
    <property type="project" value="InterPro"/>
</dbReference>
<dbReference type="Pfam" id="PF00656">
    <property type="entry name" value="Peptidase_C14"/>
    <property type="match status" value="1"/>
</dbReference>
<evidence type="ECO:0000313" key="3">
    <source>
        <dbReference type="EMBL" id="KAK0505518.1"/>
    </source>
</evidence>
<protein>
    <submittedName>
        <fullName evidence="3">Caspase domain-containing protein</fullName>
    </submittedName>
</protein>
<organism evidence="3 4">
    <name type="scientific">Armillaria luteobubalina</name>
    <dbReference type="NCBI Taxonomy" id="153913"/>
    <lineage>
        <taxon>Eukaryota</taxon>
        <taxon>Fungi</taxon>
        <taxon>Dikarya</taxon>
        <taxon>Basidiomycota</taxon>
        <taxon>Agaricomycotina</taxon>
        <taxon>Agaricomycetes</taxon>
        <taxon>Agaricomycetidae</taxon>
        <taxon>Agaricales</taxon>
        <taxon>Marasmiineae</taxon>
        <taxon>Physalacriaceae</taxon>
        <taxon>Armillaria</taxon>
    </lineage>
</organism>
<comment type="caution">
    <text evidence="3">The sequence shown here is derived from an EMBL/GenBank/DDBJ whole genome shotgun (WGS) entry which is preliminary data.</text>
</comment>
<proteinExistence type="inferred from homology"/>
<dbReference type="InterPro" id="IPR011600">
    <property type="entry name" value="Pept_C14_caspase"/>
</dbReference>
<dbReference type="InterPro" id="IPR050452">
    <property type="entry name" value="Metacaspase"/>
</dbReference>
<dbReference type="EMBL" id="JAUEPU010000002">
    <property type="protein sequence ID" value="KAK0505518.1"/>
    <property type="molecule type" value="Genomic_DNA"/>
</dbReference>
<feature type="domain" description="Peptidase C14 caspase" evidence="2">
    <location>
        <begin position="124"/>
        <end position="373"/>
    </location>
</feature>
<keyword evidence="4" id="KW-1185">Reference proteome</keyword>
<sequence>MTLQEAPPMHQQMPRACFAQADSNAISSELEQLSVEIRPLEELELDVTEQEGIPKEDVNPIVILSKARNKLLCNAGYLSTLEKLLQLRRLRHQYSGAQRNLTVNLKICPSPPGDPHHVDTSRFWAILIGINEYASYPLNGSVPDVRLMEKYLTEDLGVPSNRIQLLLRCKEHLSPEDPMYASHAHIIDALLSLITNAEIATGDNITIYYSGHGTFYPYHTEEDDEPECIEMLCPIDRDIPGENSKPVPDITKGHRITVILDCCHSGGVCQNIPEVGAHTSPPMSCVTLHDMLAAGENNILHYAGYRSILADDWLPDMNSHIVLAACRDYQYAKEKKVERPDGTPAGYIGIFTDSLVRVLRSGHYKKDTTYADLVSYFDKTAHQTPVVAGKYKGARLWYQD</sequence>
<evidence type="ECO:0000259" key="2">
    <source>
        <dbReference type="Pfam" id="PF00656"/>
    </source>
</evidence>
<name>A0AA39QM73_9AGAR</name>
<dbReference type="Proteomes" id="UP001175228">
    <property type="component" value="Unassembled WGS sequence"/>
</dbReference>
<evidence type="ECO:0000256" key="1">
    <source>
        <dbReference type="ARBA" id="ARBA00009005"/>
    </source>
</evidence>
<dbReference type="AlphaFoldDB" id="A0AA39QM73"/>
<gene>
    <name evidence="3" type="ORF">EDD18DRAFT_1098865</name>
</gene>
<reference evidence="3" key="1">
    <citation type="submission" date="2023-06" db="EMBL/GenBank/DDBJ databases">
        <authorList>
            <consortium name="Lawrence Berkeley National Laboratory"/>
            <person name="Ahrendt S."/>
            <person name="Sahu N."/>
            <person name="Indic B."/>
            <person name="Wong-Bajracharya J."/>
            <person name="Merenyi Z."/>
            <person name="Ke H.-M."/>
            <person name="Monk M."/>
            <person name="Kocsube S."/>
            <person name="Drula E."/>
            <person name="Lipzen A."/>
            <person name="Balint B."/>
            <person name="Henrissat B."/>
            <person name="Andreopoulos B."/>
            <person name="Martin F.M."/>
            <person name="Harder C.B."/>
            <person name="Rigling D."/>
            <person name="Ford K.L."/>
            <person name="Foster G.D."/>
            <person name="Pangilinan J."/>
            <person name="Papanicolaou A."/>
            <person name="Barry K."/>
            <person name="LaButti K."/>
            <person name="Viragh M."/>
            <person name="Koriabine M."/>
            <person name="Yan M."/>
            <person name="Riley R."/>
            <person name="Champramary S."/>
            <person name="Plett K.L."/>
            <person name="Tsai I.J."/>
            <person name="Slot J."/>
            <person name="Sipos G."/>
            <person name="Plett J."/>
            <person name="Nagy L.G."/>
            <person name="Grigoriev I.V."/>
        </authorList>
    </citation>
    <scope>NUCLEOTIDE SEQUENCE</scope>
    <source>
        <strain evidence="3">HWK02</strain>
    </source>
</reference>
<evidence type="ECO:0000313" key="4">
    <source>
        <dbReference type="Proteomes" id="UP001175228"/>
    </source>
</evidence>
<dbReference type="Gene3D" id="3.40.50.1460">
    <property type="match status" value="1"/>
</dbReference>
<dbReference type="PANTHER" id="PTHR48104">
    <property type="entry name" value="METACASPASE-4"/>
    <property type="match status" value="1"/>
</dbReference>
<dbReference type="PANTHER" id="PTHR48104:SF30">
    <property type="entry name" value="METACASPASE-1"/>
    <property type="match status" value="1"/>
</dbReference>
<dbReference type="GO" id="GO:0006508">
    <property type="term" value="P:proteolysis"/>
    <property type="evidence" value="ECO:0007669"/>
    <property type="project" value="InterPro"/>
</dbReference>